<evidence type="ECO:0000256" key="7">
    <source>
        <dbReference type="SAM" id="Phobius"/>
    </source>
</evidence>
<proteinExistence type="inferred from homology"/>
<keyword evidence="9" id="KW-1185">Reference proteome</keyword>
<dbReference type="PIRSF" id="PIRSF006324">
    <property type="entry name" value="LeuE"/>
    <property type="match status" value="1"/>
</dbReference>
<evidence type="ECO:0000313" key="9">
    <source>
        <dbReference type="Proteomes" id="UP000051386"/>
    </source>
</evidence>
<dbReference type="EMBL" id="LDJK01000060">
    <property type="protein sequence ID" value="KRG73011.1"/>
    <property type="molecule type" value="Genomic_DNA"/>
</dbReference>
<dbReference type="Pfam" id="PF01810">
    <property type="entry name" value="LysE"/>
    <property type="match status" value="1"/>
</dbReference>
<feature type="transmembrane region" description="Helical" evidence="7">
    <location>
        <begin position="45"/>
        <end position="68"/>
    </location>
</feature>
<gene>
    <name evidence="8" type="ORF">ABB28_13155</name>
</gene>
<comment type="subcellular location">
    <subcellularLocation>
        <location evidence="1">Cell membrane</location>
        <topology evidence="1">Multi-pass membrane protein</topology>
    </subcellularLocation>
</comment>
<dbReference type="InterPro" id="IPR001123">
    <property type="entry name" value="LeuE-type"/>
</dbReference>
<keyword evidence="4 7" id="KW-0812">Transmembrane</keyword>
<keyword evidence="6 7" id="KW-0472">Membrane</keyword>
<dbReference type="PANTHER" id="PTHR30086">
    <property type="entry name" value="ARGININE EXPORTER PROTEIN ARGO"/>
    <property type="match status" value="1"/>
</dbReference>
<evidence type="ECO:0000256" key="4">
    <source>
        <dbReference type="ARBA" id="ARBA00022692"/>
    </source>
</evidence>
<evidence type="ECO:0000256" key="3">
    <source>
        <dbReference type="ARBA" id="ARBA00022475"/>
    </source>
</evidence>
<dbReference type="PANTHER" id="PTHR30086:SF15">
    <property type="entry name" value="LEUCINE EFFLUX PROTEIN"/>
    <property type="match status" value="1"/>
</dbReference>
<feature type="transmembrane region" description="Helical" evidence="7">
    <location>
        <begin position="12"/>
        <end position="33"/>
    </location>
</feature>
<keyword evidence="5 7" id="KW-1133">Transmembrane helix</keyword>
<feature type="transmembrane region" description="Helical" evidence="7">
    <location>
        <begin position="115"/>
        <end position="136"/>
    </location>
</feature>
<name>A0A0R0D674_9GAMM</name>
<organism evidence="8 9">
    <name type="scientific">Stenotrophomonas chelatiphaga</name>
    <dbReference type="NCBI Taxonomy" id="517011"/>
    <lineage>
        <taxon>Bacteria</taxon>
        <taxon>Pseudomonadati</taxon>
        <taxon>Pseudomonadota</taxon>
        <taxon>Gammaproteobacteria</taxon>
        <taxon>Lysobacterales</taxon>
        <taxon>Lysobacteraceae</taxon>
        <taxon>Stenotrophomonas</taxon>
    </lineage>
</organism>
<keyword evidence="3" id="KW-1003">Cell membrane</keyword>
<dbReference type="RefSeq" id="WP_057509037.1">
    <property type="nucleotide sequence ID" value="NZ_JANUEG010000021.1"/>
</dbReference>
<accession>A0A0R0D674</accession>
<evidence type="ECO:0000313" key="8">
    <source>
        <dbReference type="EMBL" id="KRG73011.1"/>
    </source>
</evidence>
<dbReference type="Proteomes" id="UP000051386">
    <property type="component" value="Unassembled WGS sequence"/>
</dbReference>
<evidence type="ECO:0000256" key="6">
    <source>
        <dbReference type="ARBA" id="ARBA00023136"/>
    </source>
</evidence>
<evidence type="ECO:0000256" key="2">
    <source>
        <dbReference type="ARBA" id="ARBA00007928"/>
    </source>
</evidence>
<evidence type="ECO:0000256" key="1">
    <source>
        <dbReference type="ARBA" id="ARBA00004651"/>
    </source>
</evidence>
<feature type="transmembrane region" description="Helical" evidence="7">
    <location>
        <begin position="74"/>
        <end position="94"/>
    </location>
</feature>
<dbReference type="GO" id="GO:0015190">
    <property type="term" value="F:L-leucine transmembrane transporter activity"/>
    <property type="evidence" value="ECO:0007669"/>
    <property type="project" value="TreeGrafter"/>
</dbReference>
<feature type="transmembrane region" description="Helical" evidence="7">
    <location>
        <begin position="148"/>
        <end position="169"/>
    </location>
</feature>
<dbReference type="GO" id="GO:0015820">
    <property type="term" value="P:L-leucine transport"/>
    <property type="evidence" value="ECO:0007669"/>
    <property type="project" value="TreeGrafter"/>
</dbReference>
<protein>
    <submittedName>
        <fullName evidence="8">Amino acid transporter LysE</fullName>
    </submittedName>
</protein>
<evidence type="ECO:0000256" key="5">
    <source>
        <dbReference type="ARBA" id="ARBA00022989"/>
    </source>
</evidence>
<dbReference type="GO" id="GO:0005886">
    <property type="term" value="C:plasma membrane"/>
    <property type="evidence" value="ECO:0007669"/>
    <property type="project" value="UniProtKB-SubCell"/>
</dbReference>
<dbReference type="AlphaFoldDB" id="A0A0R0D674"/>
<dbReference type="NCBIfam" id="NF008201">
    <property type="entry name" value="PRK10958.1"/>
    <property type="match status" value="1"/>
</dbReference>
<dbReference type="PATRIC" id="fig|517011.3.peg.2549"/>
<comment type="similarity">
    <text evidence="2">Belongs to the Rht family.</text>
</comment>
<sequence>MPWMGIQDLWTFLVAVLVFLALPGPGTFTLLTATGRGGVRGGYTALAGLLVGDQILMWLALAGVAALLKANPTVFHAVQYLGAAYLVWVGISLLRTPKADGGDLPGSVRLAPGHYFRQAILVSLLNPKAILFYMAFLPLFIDPRQHQGVATFAALAGIIFVVSVAYCSLLIGAGNLARRRLIQHPRVSDLLRRVAGVFLLGFGIRLGLNG</sequence>
<comment type="caution">
    <text evidence="8">The sequence shown here is derived from an EMBL/GenBank/DDBJ whole genome shotgun (WGS) entry which is preliminary data.</text>
</comment>
<reference evidence="8 9" key="1">
    <citation type="submission" date="2015-05" db="EMBL/GenBank/DDBJ databases">
        <title>Genome sequencing and analysis of members of genus Stenotrophomonas.</title>
        <authorList>
            <person name="Patil P.P."/>
            <person name="Midha S."/>
            <person name="Patil P.B."/>
        </authorList>
    </citation>
    <scope>NUCLEOTIDE SEQUENCE [LARGE SCALE GENOMIC DNA]</scope>
    <source>
        <strain evidence="8 9">DSM 21508</strain>
    </source>
</reference>